<proteinExistence type="predicted"/>
<dbReference type="SUPFAM" id="SSF102114">
    <property type="entry name" value="Radical SAM enzymes"/>
    <property type="match status" value="1"/>
</dbReference>
<feature type="non-terminal residue" evidence="7">
    <location>
        <position position="1"/>
    </location>
</feature>
<dbReference type="Gene3D" id="3.20.20.70">
    <property type="entry name" value="Aldolase class I"/>
    <property type="match status" value="1"/>
</dbReference>
<dbReference type="GO" id="GO:0051539">
    <property type="term" value="F:4 iron, 4 sulfur cluster binding"/>
    <property type="evidence" value="ECO:0007669"/>
    <property type="project" value="UniProtKB-KW"/>
</dbReference>
<dbReference type="PANTHER" id="PTHR43076:SF15">
    <property type="entry name" value="7,8-DIDEMETHYL-8-HYDROXY-5-DEAZARIBOFLAVIN SYNTHASE"/>
    <property type="match status" value="1"/>
</dbReference>
<dbReference type="AlphaFoldDB" id="A0A382RTV2"/>
<evidence type="ECO:0000256" key="6">
    <source>
        <dbReference type="ARBA" id="ARBA00023014"/>
    </source>
</evidence>
<dbReference type="GO" id="GO:0046872">
    <property type="term" value="F:metal ion binding"/>
    <property type="evidence" value="ECO:0007669"/>
    <property type="project" value="UniProtKB-KW"/>
</dbReference>
<evidence type="ECO:0008006" key="8">
    <source>
        <dbReference type="Google" id="ProtNLM"/>
    </source>
</evidence>
<keyword evidence="4" id="KW-0479">Metal-binding</keyword>
<organism evidence="7">
    <name type="scientific">marine metagenome</name>
    <dbReference type="NCBI Taxonomy" id="408172"/>
    <lineage>
        <taxon>unclassified sequences</taxon>
        <taxon>metagenomes</taxon>
        <taxon>ecological metagenomes</taxon>
    </lineage>
</organism>
<dbReference type="GO" id="GO:0044689">
    <property type="term" value="F:7,8-didemethyl-8-hydroxy-5-deazariboflavin synthase activity"/>
    <property type="evidence" value="ECO:0007669"/>
    <property type="project" value="TreeGrafter"/>
</dbReference>
<keyword evidence="6" id="KW-0411">Iron-sulfur</keyword>
<evidence type="ECO:0000313" key="7">
    <source>
        <dbReference type="EMBL" id="SVD01103.1"/>
    </source>
</evidence>
<reference evidence="7" key="1">
    <citation type="submission" date="2018-05" db="EMBL/GenBank/DDBJ databases">
        <authorList>
            <person name="Lanie J.A."/>
            <person name="Ng W.-L."/>
            <person name="Kazmierczak K.M."/>
            <person name="Andrzejewski T.M."/>
            <person name="Davidsen T.M."/>
            <person name="Wayne K.J."/>
            <person name="Tettelin H."/>
            <person name="Glass J.I."/>
            <person name="Rusch D."/>
            <person name="Podicherti R."/>
            <person name="Tsui H.-C.T."/>
            <person name="Winkler M.E."/>
        </authorList>
    </citation>
    <scope>NUCLEOTIDE SEQUENCE</scope>
</reference>
<protein>
    <recommendedName>
        <fullName evidence="8">Radical SAM core domain-containing protein</fullName>
    </recommendedName>
</protein>
<name>A0A382RTV2_9ZZZZ</name>
<dbReference type="InterPro" id="IPR058240">
    <property type="entry name" value="rSAM_sf"/>
</dbReference>
<accession>A0A382RTV2</accession>
<dbReference type="PANTHER" id="PTHR43076">
    <property type="entry name" value="FO SYNTHASE (COFH)"/>
    <property type="match status" value="1"/>
</dbReference>
<evidence type="ECO:0000256" key="5">
    <source>
        <dbReference type="ARBA" id="ARBA00023004"/>
    </source>
</evidence>
<keyword evidence="3" id="KW-0949">S-adenosyl-L-methionine</keyword>
<dbReference type="InterPro" id="IPR034405">
    <property type="entry name" value="F420"/>
</dbReference>
<evidence type="ECO:0000256" key="1">
    <source>
        <dbReference type="ARBA" id="ARBA00001966"/>
    </source>
</evidence>
<dbReference type="EMBL" id="UINC01124155">
    <property type="protein sequence ID" value="SVD01103.1"/>
    <property type="molecule type" value="Genomic_DNA"/>
</dbReference>
<sequence length="119" mass="13196">VDKLLFPGEAAQKTRLIPEQELRANAAEFTLSELLVCASDLRNEGRGDIQTYSPKVFIPLTHLCRDVCHYCTFSRPPVKGEAPYMSPEEVLGIARAGTAAGCREALFTLGDKPELRYRV</sequence>
<evidence type="ECO:0000256" key="4">
    <source>
        <dbReference type="ARBA" id="ARBA00022723"/>
    </source>
</evidence>
<keyword evidence="5" id="KW-0408">Iron</keyword>
<dbReference type="InterPro" id="IPR013785">
    <property type="entry name" value="Aldolase_TIM"/>
</dbReference>
<feature type="non-terminal residue" evidence="7">
    <location>
        <position position="119"/>
    </location>
</feature>
<dbReference type="InterPro" id="IPR007197">
    <property type="entry name" value="rSAM"/>
</dbReference>
<evidence type="ECO:0000256" key="2">
    <source>
        <dbReference type="ARBA" id="ARBA00022485"/>
    </source>
</evidence>
<dbReference type="SFLD" id="SFLDS00029">
    <property type="entry name" value="Radical_SAM"/>
    <property type="match status" value="1"/>
</dbReference>
<gene>
    <name evidence="7" type="ORF">METZ01_LOCUS353957</name>
</gene>
<evidence type="ECO:0000256" key="3">
    <source>
        <dbReference type="ARBA" id="ARBA00022691"/>
    </source>
</evidence>
<comment type="cofactor">
    <cofactor evidence="1">
        <name>[4Fe-4S] cluster</name>
        <dbReference type="ChEBI" id="CHEBI:49883"/>
    </cofactor>
</comment>
<keyword evidence="2" id="KW-0004">4Fe-4S</keyword>